<sequence length="119" mass="13169">MARVTYLLLIALLVLPSVVFATQYVVGDDEGWNSGVDYYAWVEGKTFYVGDSLAFNYNAGAHNVVVVDANGYDQCLASPNNGAYNSGHDVLTFNVAGDYYFICEWHCNHTDQKLKVTVN</sequence>
<keyword evidence="15" id="KW-1185">Reference proteome</keyword>
<evidence type="ECO:0000256" key="2">
    <source>
        <dbReference type="ARBA" id="ARBA00022448"/>
    </source>
</evidence>
<keyword evidence="3" id="KW-0812">Transmembrane</keyword>
<comment type="subcellular location">
    <subcellularLocation>
        <location evidence="1">Membrane</location>
        <topology evidence="1">Single-pass type I membrane protein</topology>
    </subcellularLocation>
</comment>
<gene>
    <name evidence="14" type="ORF">DVH24_026066</name>
</gene>
<keyword evidence="4" id="KW-0479">Metal-binding</keyword>
<name>A0A498KF10_MALDO</name>
<proteinExistence type="predicted"/>
<evidence type="ECO:0000256" key="8">
    <source>
        <dbReference type="ARBA" id="ARBA00023008"/>
    </source>
</evidence>
<evidence type="ECO:0000313" key="14">
    <source>
        <dbReference type="EMBL" id="RXI06930.1"/>
    </source>
</evidence>
<evidence type="ECO:0000313" key="15">
    <source>
        <dbReference type="Proteomes" id="UP000290289"/>
    </source>
</evidence>
<dbReference type="SMR" id="A0A498KF10"/>
<keyword evidence="11" id="KW-0325">Glycoprotein</keyword>
<dbReference type="GO" id="GO:0009610">
    <property type="term" value="P:response to symbiotic fungus"/>
    <property type="evidence" value="ECO:0007669"/>
    <property type="project" value="UniProtKB-ARBA"/>
</dbReference>
<comment type="caution">
    <text evidence="14">The sequence shown here is derived from an EMBL/GenBank/DDBJ whole genome shotgun (WGS) entry which is preliminary data.</text>
</comment>
<evidence type="ECO:0000256" key="4">
    <source>
        <dbReference type="ARBA" id="ARBA00022723"/>
    </source>
</evidence>
<dbReference type="CDD" id="cd04216">
    <property type="entry name" value="Phytocyanin"/>
    <property type="match status" value="1"/>
</dbReference>
<dbReference type="Gene3D" id="2.60.40.420">
    <property type="entry name" value="Cupredoxins - blue copper proteins"/>
    <property type="match status" value="1"/>
</dbReference>
<keyword evidence="10" id="KW-1015">Disulfide bond</keyword>
<dbReference type="GO" id="GO:0005886">
    <property type="term" value="C:plasma membrane"/>
    <property type="evidence" value="ECO:0007669"/>
    <property type="project" value="TreeGrafter"/>
</dbReference>
<organism evidence="14 15">
    <name type="scientific">Malus domestica</name>
    <name type="common">Apple</name>
    <name type="synonym">Pyrus malus</name>
    <dbReference type="NCBI Taxonomy" id="3750"/>
    <lineage>
        <taxon>Eukaryota</taxon>
        <taxon>Viridiplantae</taxon>
        <taxon>Streptophyta</taxon>
        <taxon>Embryophyta</taxon>
        <taxon>Tracheophyta</taxon>
        <taxon>Spermatophyta</taxon>
        <taxon>Magnoliopsida</taxon>
        <taxon>eudicotyledons</taxon>
        <taxon>Gunneridae</taxon>
        <taxon>Pentapetalae</taxon>
        <taxon>rosids</taxon>
        <taxon>fabids</taxon>
        <taxon>Rosales</taxon>
        <taxon>Rosaceae</taxon>
        <taxon>Amygdaloideae</taxon>
        <taxon>Maleae</taxon>
        <taxon>Malus</taxon>
    </lineage>
</organism>
<dbReference type="Proteomes" id="UP000290289">
    <property type="component" value="Chromosome 2"/>
</dbReference>
<evidence type="ECO:0000256" key="1">
    <source>
        <dbReference type="ARBA" id="ARBA00004479"/>
    </source>
</evidence>
<feature type="signal peptide" evidence="12">
    <location>
        <begin position="1"/>
        <end position="21"/>
    </location>
</feature>
<dbReference type="InterPro" id="IPR008972">
    <property type="entry name" value="Cupredoxin"/>
</dbReference>
<dbReference type="InterPro" id="IPR039391">
    <property type="entry name" value="Phytocyanin-like"/>
</dbReference>
<dbReference type="SUPFAM" id="SSF49503">
    <property type="entry name" value="Cupredoxins"/>
    <property type="match status" value="1"/>
</dbReference>
<evidence type="ECO:0000256" key="12">
    <source>
        <dbReference type="SAM" id="SignalP"/>
    </source>
</evidence>
<dbReference type="GO" id="GO:0009055">
    <property type="term" value="F:electron transfer activity"/>
    <property type="evidence" value="ECO:0007669"/>
    <property type="project" value="InterPro"/>
</dbReference>
<evidence type="ECO:0000256" key="3">
    <source>
        <dbReference type="ARBA" id="ARBA00022692"/>
    </source>
</evidence>
<accession>A0A498KF10</accession>
<keyword evidence="9" id="KW-0472">Membrane</keyword>
<reference evidence="14 15" key="1">
    <citation type="submission" date="2018-10" db="EMBL/GenBank/DDBJ databases">
        <title>A high-quality apple genome assembly.</title>
        <authorList>
            <person name="Hu J."/>
        </authorList>
    </citation>
    <scope>NUCLEOTIDE SEQUENCE [LARGE SCALE GENOMIC DNA]</scope>
    <source>
        <strain evidence="15">cv. HFTH1</strain>
        <tissue evidence="14">Young leaf</tissue>
    </source>
</reference>
<protein>
    <recommendedName>
        <fullName evidence="13">Phytocyanin domain-containing protein</fullName>
    </recommendedName>
</protein>
<keyword evidence="7" id="KW-1133">Transmembrane helix</keyword>
<dbReference type="GO" id="GO:0046872">
    <property type="term" value="F:metal ion binding"/>
    <property type="evidence" value="ECO:0007669"/>
    <property type="project" value="UniProtKB-KW"/>
</dbReference>
<dbReference type="AlphaFoldDB" id="A0A498KF10"/>
<keyword evidence="8" id="KW-0186">Copper</keyword>
<evidence type="ECO:0000256" key="5">
    <source>
        <dbReference type="ARBA" id="ARBA00022729"/>
    </source>
</evidence>
<dbReference type="PANTHER" id="PTHR33021:SF306">
    <property type="entry name" value="BLUE COPPER PROTEIN-LIKE"/>
    <property type="match status" value="1"/>
</dbReference>
<feature type="chain" id="PRO_5019828793" description="Phytocyanin domain-containing protein" evidence="12">
    <location>
        <begin position="22"/>
        <end position="119"/>
    </location>
</feature>
<evidence type="ECO:0000256" key="11">
    <source>
        <dbReference type="ARBA" id="ARBA00023180"/>
    </source>
</evidence>
<dbReference type="STRING" id="3750.A0A498KF10"/>
<dbReference type="PANTHER" id="PTHR33021">
    <property type="entry name" value="BLUE COPPER PROTEIN"/>
    <property type="match status" value="1"/>
</dbReference>
<evidence type="ECO:0000256" key="10">
    <source>
        <dbReference type="ARBA" id="ARBA00023157"/>
    </source>
</evidence>
<evidence type="ECO:0000256" key="6">
    <source>
        <dbReference type="ARBA" id="ARBA00022982"/>
    </source>
</evidence>
<evidence type="ECO:0000256" key="7">
    <source>
        <dbReference type="ARBA" id="ARBA00022989"/>
    </source>
</evidence>
<dbReference type="PROSITE" id="PS51485">
    <property type="entry name" value="PHYTOCYANIN"/>
    <property type="match status" value="1"/>
</dbReference>
<dbReference type="InterPro" id="IPR003245">
    <property type="entry name" value="Phytocyanin_dom"/>
</dbReference>
<keyword evidence="5 12" id="KW-0732">Signal</keyword>
<evidence type="ECO:0000256" key="9">
    <source>
        <dbReference type="ARBA" id="ARBA00023136"/>
    </source>
</evidence>
<evidence type="ECO:0000259" key="13">
    <source>
        <dbReference type="PROSITE" id="PS51485"/>
    </source>
</evidence>
<keyword evidence="6" id="KW-0249">Electron transport</keyword>
<keyword evidence="2" id="KW-0813">Transport</keyword>
<dbReference type="Pfam" id="PF02298">
    <property type="entry name" value="Cu_bind_like"/>
    <property type="match status" value="1"/>
</dbReference>
<dbReference type="EMBL" id="RDQH01000328">
    <property type="protein sequence ID" value="RXI06930.1"/>
    <property type="molecule type" value="Genomic_DNA"/>
</dbReference>
<feature type="domain" description="Phytocyanin" evidence="13">
    <location>
        <begin position="22"/>
        <end position="119"/>
    </location>
</feature>
<dbReference type="FunFam" id="2.60.40.420:FF:000067">
    <property type="entry name" value="Cupredoxin superfamily protein"/>
    <property type="match status" value="1"/>
</dbReference>